<dbReference type="Proteomes" id="UP001374584">
    <property type="component" value="Unassembled WGS sequence"/>
</dbReference>
<dbReference type="EMBL" id="JAYMYR010000003">
    <property type="protein sequence ID" value="KAK7373191.1"/>
    <property type="molecule type" value="Genomic_DNA"/>
</dbReference>
<feature type="compositionally biased region" description="Low complexity" evidence="1">
    <location>
        <begin position="1"/>
        <end position="16"/>
    </location>
</feature>
<reference evidence="2 3" key="1">
    <citation type="submission" date="2024-01" db="EMBL/GenBank/DDBJ databases">
        <title>The genomes of 5 underutilized Papilionoideae crops provide insights into root nodulation and disease resistanc.</title>
        <authorList>
            <person name="Jiang F."/>
        </authorList>
    </citation>
    <scope>NUCLEOTIDE SEQUENCE [LARGE SCALE GENOMIC DNA]</scope>
    <source>
        <strain evidence="2">JINMINGXINNONG_FW02</strain>
        <tissue evidence="2">Leaves</tissue>
    </source>
</reference>
<protein>
    <submittedName>
        <fullName evidence="2">Uncharacterized protein</fullName>
    </submittedName>
</protein>
<evidence type="ECO:0000313" key="3">
    <source>
        <dbReference type="Proteomes" id="UP001374584"/>
    </source>
</evidence>
<evidence type="ECO:0000256" key="1">
    <source>
        <dbReference type="SAM" id="MobiDB-lite"/>
    </source>
</evidence>
<organism evidence="2 3">
    <name type="scientific">Phaseolus coccineus</name>
    <name type="common">Scarlet runner bean</name>
    <name type="synonym">Phaseolus multiflorus</name>
    <dbReference type="NCBI Taxonomy" id="3886"/>
    <lineage>
        <taxon>Eukaryota</taxon>
        <taxon>Viridiplantae</taxon>
        <taxon>Streptophyta</taxon>
        <taxon>Embryophyta</taxon>
        <taxon>Tracheophyta</taxon>
        <taxon>Spermatophyta</taxon>
        <taxon>Magnoliopsida</taxon>
        <taxon>eudicotyledons</taxon>
        <taxon>Gunneridae</taxon>
        <taxon>Pentapetalae</taxon>
        <taxon>rosids</taxon>
        <taxon>fabids</taxon>
        <taxon>Fabales</taxon>
        <taxon>Fabaceae</taxon>
        <taxon>Papilionoideae</taxon>
        <taxon>50 kb inversion clade</taxon>
        <taxon>NPAAA clade</taxon>
        <taxon>indigoferoid/millettioid clade</taxon>
        <taxon>Phaseoleae</taxon>
        <taxon>Phaseolus</taxon>
    </lineage>
</organism>
<evidence type="ECO:0000313" key="2">
    <source>
        <dbReference type="EMBL" id="KAK7373191.1"/>
    </source>
</evidence>
<dbReference type="AlphaFoldDB" id="A0AAN9RHR4"/>
<comment type="caution">
    <text evidence="2">The sequence shown here is derived from an EMBL/GenBank/DDBJ whole genome shotgun (WGS) entry which is preliminary data.</text>
</comment>
<name>A0AAN9RHR4_PHACN</name>
<proteinExistence type="predicted"/>
<feature type="region of interest" description="Disordered" evidence="1">
    <location>
        <begin position="1"/>
        <end position="28"/>
    </location>
</feature>
<keyword evidence="3" id="KW-1185">Reference proteome</keyword>
<sequence>MESLEPSSFSSDSPSQNRPPPPPPIKSKYGFVPRLDHTSNLVPHLNSLWHVSMRGHHVKGMGVVSKAVESSTRIKELEDRVQVELEETKAREEGLKTTNIDLVESSLLGSRLTLSSSKCRGVVSTSFSWISRSLEVLLGVGVGRRMSSKLQAS</sequence>
<accession>A0AAN9RHR4</accession>
<gene>
    <name evidence="2" type="ORF">VNO80_06589</name>
</gene>